<reference evidence="2" key="1">
    <citation type="submission" date="2022-01" db="UniProtKB">
        <authorList>
            <consortium name="EnsemblMetazoa"/>
        </authorList>
    </citation>
    <scope>IDENTIFICATION</scope>
</reference>
<organism evidence="2 3">
    <name type="scientific">Cimex lectularius</name>
    <name type="common">Bed bug</name>
    <name type="synonym">Acanthia lectularia</name>
    <dbReference type="NCBI Taxonomy" id="79782"/>
    <lineage>
        <taxon>Eukaryota</taxon>
        <taxon>Metazoa</taxon>
        <taxon>Ecdysozoa</taxon>
        <taxon>Arthropoda</taxon>
        <taxon>Hexapoda</taxon>
        <taxon>Insecta</taxon>
        <taxon>Pterygota</taxon>
        <taxon>Neoptera</taxon>
        <taxon>Paraneoptera</taxon>
        <taxon>Hemiptera</taxon>
        <taxon>Heteroptera</taxon>
        <taxon>Panheteroptera</taxon>
        <taxon>Cimicomorpha</taxon>
        <taxon>Cimicidae</taxon>
        <taxon>Cimex</taxon>
    </lineage>
</organism>
<keyword evidence="1" id="KW-1133">Transmembrane helix</keyword>
<feature type="transmembrane region" description="Helical" evidence="1">
    <location>
        <begin position="16"/>
        <end position="40"/>
    </location>
</feature>
<dbReference type="PROSITE" id="PS51257">
    <property type="entry name" value="PROKAR_LIPOPROTEIN"/>
    <property type="match status" value="1"/>
</dbReference>
<dbReference type="RefSeq" id="XP_014240016.1">
    <property type="nucleotide sequence ID" value="XM_014384530.1"/>
</dbReference>
<keyword evidence="3" id="KW-1185">Reference proteome</keyword>
<dbReference type="Proteomes" id="UP000494040">
    <property type="component" value="Unassembled WGS sequence"/>
</dbReference>
<dbReference type="KEGG" id="clec:106661249"/>
<keyword evidence="1" id="KW-0472">Membrane</keyword>
<dbReference type="GeneID" id="106661249"/>
<evidence type="ECO:0000256" key="1">
    <source>
        <dbReference type="SAM" id="Phobius"/>
    </source>
</evidence>
<proteinExistence type="predicted"/>
<feature type="transmembrane region" description="Helical" evidence="1">
    <location>
        <begin position="137"/>
        <end position="158"/>
    </location>
</feature>
<feature type="transmembrane region" description="Helical" evidence="1">
    <location>
        <begin position="52"/>
        <end position="70"/>
    </location>
</feature>
<evidence type="ECO:0000313" key="2">
    <source>
        <dbReference type="EnsemblMetazoa" id="XP_014240016.1"/>
    </source>
</evidence>
<name>A0A8I6RA41_CIMLE</name>
<evidence type="ECO:0000313" key="3">
    <source>
        <dbReference type="Proteomes" id="UP000494040"/>
    </source>
</evidence>
<feature type="transmembrane region" description="Helical" evidence="1">
    <location>
        <begin position="113"/>
        <end position="131"/>
    </location>
</feature>
<dbReference type="EnsemblMetazoa" id="XM_014384530.1">
    <property type="protein sequence ID" value="XP_014240016.1"/>
    <property type="gene ID" value="LOC106661249"/>
</dbReference>
<sequence length="251" mass="28519">MFGSKKQDSAYAEEELAVYLSGAIYYLSCVAVSCLVWFGLRRVLTRVLQNHTYNVFATVHALIVGATLSSSLTDTLSFSTYEPITPNKEFFLLYTCGYHLHVFLELSYRKNKLLLFSTVCYILSIIFVLLNDVGTKLLLLYMFLVESCTPSLCLASFMQQGSSNLYIVNLSKGLALCTVFYEQILIGYSMAMPIAMMLPEKEKPACYALTTVFFFSLLIRLYELSKLISGKQAKKKVCNEESFWQNFFITQ</sequence>
<dbReference type="AlphaFoldDB" id="A0A8I6RA41"/>
<protein>
    <submittedName>
        <fullName evidence="2">Uncharacterized protein</fullName>
    </submittedName>
</protein>
<feature type="transmembrane region" description="Helical" evidence="1">
    <location>
        <begin position="204"/>
        <end position="222"/>
    </location>
</feature>
<accession>A0A8I6RA41</accession>
<keyword evidence="1" id="KW-0812">Transmembrane</keyword>
<feature type="transmembrane region" description="Helical" evidence="1">
    <location>
        <begin position="179"/>
        <end position="198"/>
    </location>
</feature>